<dbReference type="Proteomes" id="UP000266861">
    <property type="component" value="Unassembled WGS sequence"/>
</dbReference>
<gene>
    <name evidence="1" type="ORF">Glove_99g385</name>
</gene>
<sequence>MSNNKDSLENIYLWDYFLLNYKVKEEINLLDAYKKEELVNKLVIQVKQSDYKKYFVVDEISEIYNLPEIHEYINSYSYYLLYASTLLINYLELKEFTESVYRLIREKYNKFIDKDYLIKISTSTLLVLQKKIV</sequence>
<evidence type="ECO:0000313" key="1">
    <source>
        <dbReference type="EMBL" id="RHZ83103.1"/>
    </source>
</evidence>
<dbReference type="AlphaFoldDB" id="A0A397JDN8"/>
<reference evidence="1 2" key="1">
    <citation type="submission" date="2018-08" db="EMBL/GenBank/DDBJ databases">
        <title>Genome and evolution of the arbuscular mycorrhizal fungus Diversispora epigaea (formerly Glomus versiforme) and its bacterial endosymbionts.</title>
        <authorList>
            <person name="Sun X."/>
            <person name="Fei Z."/>
            <person name="Harrison M."/>
        </authorList>
    </citation>
    <scope>NUCLEOTIDE SEQUENCE [LARGE SCALE GENOMIC DNA]</scope>
    <source>
        <strain evidence="1 2">IT104</strain>
    </source>
</reference>
<protein>
    <submittedName>
        <fullName evidence="1">Uncharacterized protein</fullName>
    </submittedName>
</protein>
<organism evidence="1 2">
    <name type="scientific">Diversispora epigaea</name>
    <dbReference type="NCBI Taxonomy" id="1348612"/>
    <lineage>
        <taxon>Eukaryota</taxon>
        <taxon>Fungi</taxon>
        <taxon>Fungi incertae sedis</taxon>
        <taxon>Mucoromycota</taxon>
        <taxon>Glomeromycotina</taxon>
        <taxon>Glomeromycetes</taxon>
        <taxon>Diversisporales</taxon>
        <taxon>Diversisporaceae</taxon>
        <taxon>Diversispora</taxon>
    </lineage>
</organism>
<accession>A0A397JDN8</accession>
<proteinExistence type="predicted"/>
<comment type="caution">
    <text evidence="1">The sequence shown here is derived from an EMBL/GenBank/DDBJ whole genome shotgun (WGS) entry which is preliminary data.</text>
</comment>
<dbReference type="OrthoDB" id="2394087at2759"/>
<evidence type="ECO:0000313" key="2">
    <source>
        <dbReference type="Proteomes" id="UP000266861"/>
    </source>
</evidence>
<dbReference type="STRING" id="1348612.A0A397JDN8"/>
<name>A0A397JDN8_9GLOM</name>
<keyword evidence="2" id="KW-1185">Reference proteome</keyword>
<dbReference type="EMBL" id="PQFF01000092">
    <property type="protein sequence ID" value="RHZ83103.1"/>
    <property type="molecule type" value="Genomic_DNA"/>
</dbReference>